<name>A0A8S9P236_BRACR</name>
<dbReference type="AlphaFoldDB" id="A0A8S9P236"/>
<proteinExistence type="predicted"/>
<gene>
    <name evidence="2" type="ORF">F2Q69_00001309</name>
</gene>
<evidence type="ECO:0000313" key="3">
    <source>
        <dbReference type="Proteomes" id="UP000712600"/>
    </source>
</evidence>
<feature type="compositionally biased region" description="Basic and acidic residues" evidence="1">
    <location>
        <begin position="149"/>
        <end position="159"/>
    </location>
</feature>
<evidence type="ECO:0000256" key="1">
    <source>
        <dbReference type="SAM" id="MobiDB-lite"/>
    </source>
</evidence>
<organism evidence="2 3">
    <name type="scientific">Brassica cretica</name>
    <name type="common">Mustard</name>
    <dbReference type="NCBI Taxonomy" id="69181"/>
    <lineage>
        <taxon>Eukaryota</taxon>
        <taxon>Viridiplantae</taxon>
        <taxon>Streptophyta</taxon>
        <taxon>Embryophyta</taxon>
        <taxon>Tracheophyta</taxon>
        <taxon>Spermatophyta</taxon>
        <taxon>Magnoliopsida</taxon>
        <taxon>eudicotyledons</taxon>
        <taxon>Gunneridae</taxon>
        <taxon>Pentapetalae</taxon>
        <taxon>rosids</taxon>
        <taxon>malvids</taxon>
        <taxon>Brassicales</taxon>
        <taxon>Brassicaceae</taxon>
        <taxon>Brassiceae</taxon>
        <taxon>Brassica</taxon>
    </lineage>
</organism>
<feature type="region of interest" description="Disordered" evidence="1">
    <location>
        <begin position="132"/>
        <end position="168"/>
    </location>
</feature>
<evidence type="ECO:0000313" key="2">
    <source>
        <dbReference type="EMBL" id="KAF3510086.1"/>
    </source>
</evidence>
<protein>
    <submittedName>
        <fullName evidence="2">Uncharacterized protein</fullName>
    </submittedName>
</protein>
<dbReference type="EMBL" id="QGKX02001521">
    <property type="protein sequence ID" value="KAF3510086.1"/>
    <property type="molecule type" value="Genomic_DNA"/>
</dbReference>
<comment type="caution">
    <text evidence="2">The sequence shown here is derived from an EMBL/GenBank/DDBJ whole genome shotgun (WGS) entry which is preliminary data.</text>
</comment>
<dbReference type="Proteomes" id="UP000712600">
    <property type="component" value="Unassembled WGS sequence"/>
</dbReference>
<reference evidence="2" key="1">
    <citation type="submission" date="2019-12" db="EMBL/GenBank/DDBJ databases">
        <title>Genome sequencing and annotation of Brassica cretica.</title>
        <authorList>
            <person name="Studholme D.J."/>
            <person name="Sarris P."/>
        </authorList>
    </citation>
    <scope>NUCLEOTIDE SEQUENCE</scope>
    <source>
        <strain evidence="2">PFS-109/04</strain>
        <tissue evidence="2">Leaf</tissue>
    </source>
</reference>
<sequence length="168" mass="18360">MDSSLAVTRRRSFSHSHSDRSLAVTRLVLLQLLDSRHRSLSCGYPSRITLSQLLGADRSLAVAWINLSHSLGSISRSHSTRSLAVTRHGSLSCGYSTRIALLRLLIMDSSLAVTRIACNLSIDTSSMTTCSGGSEHCPHRSFAQPSRSKKSDRNQKYVDDSSPETVSL</sequence>
<accession>A0A8S9P236</accession>